<protein>
    <submittedName>
        <fullName evidence="2">Uncharacterized protein</fullName>
    </submittedName>
</protein>
<reference evidence="3" key="1">
    <citation type="submission" date="2018-01" db="EMBL/GenBank/DDBJ databases">
        <authorList>
            <person name="Alioto T."/>
            <person name="Alioto T."/>
        </authorList>
    </citation>
    <scope>NUCLEOTIDE SEQUENCE [LARGE SCALE GENOMIC DNA]</scope>
</reference>
<gene>
    <name evidence="2" type="ORF">DGUA_6G020367</name>
</gene>
<dbReference type="OMA" id="SCMTHDE"/>
<organism evidence="2 3">
    <name type="scientific">Drosophila guanche</name>
    <name type="common">Fruit fly</name>
    <dbReference type="NCBI Taxonomy" id="7266"/>
    <lineage>
        <taxon>Eukaryota</taxon>
        <taxon>Metazoa</taxon>
        <taxon>Ecdysozoa</taxon>
        <taxon>Arthropoda</taxon>
        <taxon>Hexapoda</taxon>
        <taxon>Insecta</taxon>
        <taxon>Pterygota</taxon>
        <taxon>Neoptera</taxon>
        <taxon>Endopterygota</taxon>
        <taxon>Diptera</taxon>
        <taxon>Brachycera</taxon>
        <taxon>Muscomorpha</taxon>
        <taxon>Ephydroidea</taxon>
        <taxon>Drosophilidae</taxon>
        <taxon>Drosophila</taxon>
        <taxon>Sophophora</taxon>
    </lineage>
</organism>
<evidence type="ECO:0000256" key="1">
    <source>
        <dbReference type="SAM" id="MobiDB-lite"/>
    </source>
</evidence>
<name>A0A3B0KZV9_DROGU</name>
<dbReference type="Proteomes" id="UP000268350">
    <property type="component" value="Unassembled WGS sequence"/>
</dbReference>
<feature type="compositionally biased region" description="Low complexity" evidence="1">
    <location>
        <begin position="150"/>
        <end position="167"/>
    </location>
</feature>
<evidence type="ECO:0000313" key="3">
    <source>
        <dbReference type="Proteomes" id="UP000268350"/>
    </source>
</evidence>
<feature type="compositionally biased region" description="Basic and acidic residues" evidence="1">
    <location>
        <begin position="65"/>
        <end position="81"/>
    </location>
</feature>
<keyword evidence="3" id="KW-1185">Reference proteome</keyword>
<feature type="region of interest" description="Disordered" evidence="1">
    <location>
        <begin position="63"/>
        <end position="122"/>
    </location>
</feature>
<dbReference type="AlphaFoldDB" id="A0A3B0KZV9"/>
<feature type="region of interest" description="Disordered" evidence="1">
    <location>
        <begin position="147"/>
        <end position="167"/>
    </location>
</feature>
<sequence length="220" mass="23816">MLFNKCLEKLSSSLGNVVNQKLQEKQAYSHNNNNNNLNKYNYIDNKKRNLEYERAIQAHYGSAEKCGDGDRNRERGRDRLKSKSGKGQKSKAATPPAPAPASAPSPATVTTTTANTTTGSRDCMSHDELALIINGNENNHHQLIRRRPVSAQASSAPSASTSTESLHRLTPPYAAASYPATPTSWSTKPPDFPSGFGSGTCSASTLALLANMRVQLYGYT</sequence>
<feature type="compositionally biased region" description="Low complexity" evidence="1">
    <location>
        <begin position="104"/>
        <end position="118"/>
    </location>
</feature>
<dbReference type="EMBL" id="OUUW01000025">
    <property type="protein sequence ID" value="SPP89648.1"/>
    <property type="molecule type" value="Genomic_DNA"/>
</dbReference>
<dbReference type="STRING" id="7266.A0A3B0KZV9"/>
<dbReference type="OrthoDB" id="8815311at2759"/>
<proteinExistence type="predicted"/>
<feature type="non-terminal residue" evidence="2">
    <location>
        <position position="220"/>
    </location>
</feature>
<evidence type="ECO:0000313" key="2">
    <source>
        <dbReference type="EMBL" id="SPP89648.1"/>
    </source>
</evidence>
<accession>A0A3B0KZV9</accession>